<comment type="similarity">
    <text evidence="2">Belongs to the NAD(P)-dependent epimerase/dehydratase family. Dihydroflavonol-4-reductase subfamily.</text>
</comment>
<dbReference type="FunFam" id="3.40.50.720:FF:000426">
    <property type="entry name" value="Aldehyde reductase 2"/>
    <property type="match status" value="1"/>
</dbReference>
<dbReference type="PANTHER" id="PTHR10366:SF562">
    <property type="entry name" value="ALDEHYDE REDUCTASE II (AFU_ORTHOLOGUE AFUA_1G11360)"/>
    <property type="match status" value="1"/>
</dbReference>
<proteinExistence type="inferred from homology"/>
<dbReference type="EMBL" id="JAUTDP010000010">
    <property type="protein sequence ID" value="KAK3395366.1"/>
    <property type="molecule type" value="Genomic_DNA"/>
</dbReference>
<dbReference type="PANTHER" id="PTHR10366">
    <property type="entry name" value="NAD DEPENDENT EPIMERASE/DEHYDRATASE"/>
    <property type="match status" value="1"/>
</dbReference>
<keyword evidence="5" id="KW-1185">Reference proteome</keyword>
<dbReference type="GO" id="GO:0016616">
    <property type="term" value="F:oxidoreductase activity, acting on the CH-OH group of donors, NAD or NADP as acceptor"/>
    <property type="evidence" value="ECO:0007669"/>
    <property type="project" value="TreeGrafter"/>
</dbReference>
<dbReference type="InterPro" id="IPR036291">
    <property type="entry name" value="NAD(P)-bd_dom_sf"/>
</dbReference>
<gene>
    <name evidence="4" type="ORF">B0T20DRAFT_32326</name>
</gene>
<dbReference type="SUPFAM" id="SSF51735">
    <property type="entry name" value="NAD(P)-binding Rossmann-fold domains"/>
    <property type="match status" value="1"/>
</dbReference>
<protein>
    <recommendedName>
        <fullName evidence="3">NAD-dependent epimerase/dehydratase domain-containing protein</fullName>
    </recommendedName>
</protein>
<evidence type="ECO:0000259" key="3">
    <source>
        <dbReference type="Pfam" id="PF01370"/>
    </source>
</evidence>
<evidence type="ECO:0000256" key="2">
    <source>
        <dbReference type="ARBA" id="ARBA00023445"/>
    </source>
</evidence>
<organism evidence="4 5">
    <name type="scientific">Sordaria brevicollis</name>
    <dbReference type="NCBI Taxonomy" id="83679"/>
    <lineage>
        <taxon>Eukaryota</taxon>
        <taxon>Fungi</taxon>
        <taxon>Dikarya</taxon>
        <taxon>Ascomycota</taxon>
        <taxon>Pezizomycotina</taxon>
        <taxon>Sordariomycetes</taxon>
        <taxon>Sordariomycetidae</taxon>
        <taxon>Sordariales</taxon>
        <taxon>Sordariaceae</taxon>
        <taxon>Sordaria</taxon>
    </lineage>
</organism>
<evidence type="ECO:0000256" key="1">
    <source>
        <dbReference type="ARBA" id="ARBA00023002"/>
    </source>
</evidence>
<name>A0AAE0P8K3_SORBR</name>
<keyword evidence="1" id="KW-0560">Oxidoreductase</keyword>
<dbReference type="Proteomes" id="UP001281003">
    <property type="component" value="Unassembled WGS sequence"/>
</dbReference>
<dbReference type="InterPro" id="IPR001509">
    <property type="entry name" value="Epimerase_deHydtase"/>
</dbReference>
<reference evidence="4" key="2">
    <citation type="submission" date="2023-07" db="EMBL/GenBank/DDBJ databases">
        <authorList>
            <consortium name="Lawrence Berkeley National Laboratory"/>
            <person name="Haridas S."/>
            <person name="Hensen N."/>
            <person name="Bonometti L."/>
            <person name="Westerberg I."/>
            <person name="Brannstrom I.O."/>
            <person name="Guillou S."/>
            <person name="Cros-Aarteil S."/>
            <person name="Calhoun S."/>
            <person name="Kuo A."/>
            <person name="Mondo S."/>
            <person name="Pangilinan J."/>
            <person name="Riley R."/>
            <person name="LaButti K."/>
            <person name="Andreopoulos B."/>
            <person name="Lipzen A."/>
            <person name="Chen C."/>
            <person name="Yanf M."/>
            <person name="Daum C."/>
            <person name="Ng V."/>
            <person name="Clum A."/>
            <person name="Steindorff A."/>
            <person name="Ohm R."/>
            <person name="Martin F."/>
            <person name="Silar P."/>
            <person name="Natvig D."/>
            <person name="Lalanne C."/>
            <person name="Gautier V."/>
            <person name="Ament-velasquez S.L."/>
            <person name="Kruys A."/>
            <person name="Hutchinson M.I."/>
            <person name="Powell A.J."/>
            <person name="Barry K."/>
            <person name="Miller A.N."/>
            <person name="Grigoriev I.V."/>
            <person name="Debuchy R."/>
            <person name="Gladieux P."/>
            <person name="Thoren M.H."/>
            <person name="Johannesson H."/>
        </authorList>
    </citation>
    <scope>NUCLEOTIDE SEQUENCE</scope>
    <source>
        <strain evidence="4">FGSC 1904</strain>
    </source>
</reference>
<reference evidence="4" key="1">
    <citation type="journal article" date="2023" name="Mol. Phylogenet. Evol.">
        <title>Genome-scale phylogeny and comparative genomics of the fungal order Sordariales.</title>
        <authorList>
            <person name="Hensen N."/>
            <person name="Bonometti L."/>
            <person name="Westerberg I."/>
            <person name="Brannstrom I.O."/>
            <person name="Guillou S."/>
            <person name="Cros-Aarteil S."/>
            <person name="Calhoun S."/>
            <person name="Haridas S."/>
            <person name="Kuo A."/>
            <person name="Mondo S."/>
            <person name="Pangilinan J."/>
            <person name="Riley R."/>
            <person name="LaButti K."/>
            <person name="Andreopoulos B."/>
            <person name="Lipzen A."/>
            <person name="Chen C."/>
            <person name="Yan M."/>
            <person name="Daum C."/>
            <person name="Ng V."/>
            <person name="Clum A."/>
            <person name="Steindorff A."/>
            <person name="Ohm R.A."/>
            <person name="Martin F."/>
            <person name="Silar P."/>
            <person name="Natvig D.O."/>
            <person name="Lalanne C."/>
            <person name="Gautier V."/>
            <person name="Ament-Velasquez S.L."/>
            <person name="Kruys A."/>
            <person name="Hutchinson M.I."/>
            <person name="Powell A.J."/>
            <person name="Barry K."/>
            <person name="Miller A.N."/>
            <person name="Grigoriev I.V."/>
            <person name="Debuchy R."/>
            <person name="Gladieux P."/>
            <person name="Hiltunen Thoren M."/>
            <person name="Johannesson H."/>
        </authorList>
    </citation>
    <scope>NUCLEOTIDE SEQUENCE</scope>
    <source>
        <strain evidence="4">FGSC 1904</strain>
    </source>
</reference>
<evidence type="ECO:0000313" key="5">
    <source>
        <dbReference type="Proteomes" id="UP001281003"/>
    </source>
</evidence>
<dbReference type="AlphaFoldDB" id="A0AAE0P8K3"/>
<dbReference type="InterPro" id="IPR050425">
    <property type="entry name" value="NAD(P)_dehydrat-like"/>
</dbReference>
<dbReference type="Gene3D" id="3.40.50.720">
    <property type="entry name" value="NAD(P)-binding Rossmann-like Domain"/>
    <property type="match status" value="1"/>
</dbReference>
<accession>A0AAE0P8K3</accession>
<comment type="caution">
    <text evidence="4">The sequence shown here is derived from an EMBL/GenBank/DDBJ whole genome shotgun (WGS) entry which is preliminary data.</text>
</comment>
<evidence type="ECO:0000313" key="4">
    <source>
        <dbReference type="EMBL" id="KAK3395366.1"/>
    </source>
</evidence>
<feature type="domain" description="NAD-dependent epimerase/dehydratase" evidence="3">
    <location>
        <begin position="21"/>
        <end position="272"/>
    </location>
</feature>
<dbReference type="Pfam" id="PF01370">
    <property type="entry name" value="Epimerase"/>
    <property type="match status" value="1"/>
</dbReference>
<sequence>MANTPLNIAHLEPFIPFNSLILITGVNGLIASHIADQLLSAGYRVRGTVRNKTRCAWVEPFFTSRYGANRIEVVEVPDITAPGIWNSHISGISAVITVAGVSWLDDRNVAKAVNEELKCLYGLLHAAKTHPDAAVKAFIYTSSSWAAYTPKVGVHETLTEESWNHEAVAVAADPNIPDKEKGLTPFMAIKVKVEEALWDWIEREKPGFTFNAMLISTVIGPILDPGNQSASTAGLVRALWDGKPKEALDVINSLGPSWFIDARDAGRLYLGVLVSGLTGSRVYGFADRFNWSQPLKIFKELYPEKKDWVELKGSYQCDESEVSTDIPLSLLSVVGQEGWTSLDDCIKDAAASFVSADRS</sequence>